<keyword evidence="11 12" id="KW-0472">Membrane</keyword>
<evidence type="ECO:0000256" key="2">
    <source>
        <dbReference type="ARBA" id="ARBA00007543"/>
    </source>
</evidence>
<dbReference type="GO" id="GO:0019646">
    <property type="term" value="P:aerobic electron transport chain"/>
    <property type="evidence" value="ECO:0007669"/>
    <property type="project" value="TreeGrafter"/>
</dbReference>
<dbReference type="GO" id="GO:0009055">
    <property type="term" value="F:electron transfer activity"/>
    <property type="evidence" value="ECO:0007669"/>
    <property type="project" value="TreeGrafter"/>
</dbReference>
<feature type="transmembrane region" description="Helical" evidence="12">
    <location>
        <begin position="233"/>
        <end position="251"/>
    </location>
</feature>
<dbReference type="GO" id="GO:0046872">
    <property type="term" value="F:metal ion binding"/>
    <property type="evidence" value="ECO:0007669"/>
    <property type="project" value="UniProtKB-KW"/>
</dbReference>
<evidence type="ECO:0000256" key="4">
    <source>
        <dbReference type="ARBA" id="ARBA00022475"/>
    </source>
</evidence>
<protein>
    <submittedName>
        <fullName evidence="13">Cytochrome c oxidase assembly protein</fullName>
    </submittedName>
</protein>
<name>A0A401ZVP4_9CHLR</name>
<feature type="transmembrane region" description="Helical" evidence="12">
    <location>
        <begin position="203"/>
        <end position="221"/>
    </location>
</feature>
<dbReference type="RefSeq" id="WP_126578530.1">
    <property type="nucleotide sequence ID" value="NZ_BIFR01000001.1"/>
</dbReference>
<feature type="transmembrane region" description="Helical" evidence="12">
    <location>
        <begin position="258"/>
        <end position="283"/>
    </location>
</feature>
<dbReference type="OrthoDB" id="9776710at2"/>
<dbReference type="InterPro" id="IPR003317">
    <property type="entry name" value="Cyt-d_oxidase_su2"/>
</dbReference>
<dbReference type="PANTHER" id="PTHR43141">
    <property type="entry name" value="CYTOCHROME BD2 SUBUNIT II"/>
    <property type="match status" value="1"/>
</dbReference>
<comment type="subcellular location">
    <subcellularLocation>
        <location evidence="1">Cell membrane</location>
        <topology evidence="1">Multi-pass membrane protein</topology>
    </subcellularLocation>
</comment>
<keyword evidence="10" id="KW-0408">Iron</keyword>
<keyword evidence="7" id="KW-0479">Metal-binding</keyword>
<feature type="transmembrane region" description="Helical" evidence="12">
    <location>
        <begin position="6"/>
        <end position="39"/>
    </location>
</feature>
<proteinExistence type="inferred from homology"/>
<keyword evidence="5" id="KW-0349">Heme</keyword>
<dbReference type="Pfam" id="PF02322">
    <property type="entry name" value="Cyt_bd_oxida_II"/>
    <property type="match status" value="1"/>
</dbReference>
<comment type="similarity">
    <text evidence="2">Belongs to the cytochrome ubiquinol oxidase subunit 2 family.</text>
</comment>
<dbReference type="EMBL" id="BIFR01000001">
    <property type="protein sequence ID" value="GCE10975.1"/>
    <property type="molecule type" value="Genomic_DNA"/>
</dbReference>
<evidence type="ECO:0000313" key="13">
    <source>
        <dbReference type="EMBL" id="GCE10975.1"/>
    </source>
</evidence>
<evidence type="ECO:0000256" key="12">
    <source>
        <dbReference type="SAM" id="Phobius"/>
    </source>
</evidence>
<evidence type="ECO:0000256" key="10">
    <source>
        <dbReference type="ARBA" id="ARBA00023004"/>
    </source>
</evidence>
<dbReference type="PANTHER" id="PTHR43141:SF5">
    <property type="entry name" value="CYTOCHROME BD-I UBIQUINOL OXIDASE SUBUNIT 2"/>
    <property type="match status" value="1"/>
</dbReference>
<gene>
    <name evidence="13" type="primary">cydB</name>
    <name evidence="13" type="ORF">KTT_08340</name>
</gene>
<feature type="transmembrane region" description="Helical" evidence="12">
    <location>
        <begin position="303"/>
        <end position="325"/>
    </location>
</feature>
<accession>A0A401ZVP4</accession>
<evidence type="ECO:0000256" key="7">
    <source>
        <dbReference type="ARBA" id="ARBA00022723"/>
    </source>
</evidence>
<keyword evidence="4" id="KW-1003">Cell membrane</keyword>
<dbReference type="Proteomes" id="UP000287352">
    <property type="component" value="Unassembled WGS sequence"/>
</dbReference>
<keyword evidence="6 12" id="KW-0812">Transmembrane</keyword>
<keyword evidence="8" id="KW-0249">Electron transport</keyword>
<dbReference type="AlphaFoldDB" id="A0A401ZVP4"/>
<evidence type="ECO:0000256" key="11">
    <source>
        <dbReference type="ARBA" id="ARBA00023136"/>
    </source>
</evidence>
<sequence>MHILDLHLLWFGLIAILFTGFFVLEGFDYGVGILLPWLGKNDTERRMILNSIGPFWDGNEVWLITAGGATFAAFPGWYATMFSTFYLEMFAILLALILRGAAIEFRSLHDNPRWRNGWDWAFFTGSLLPGFFWGVILANAIQGLPIDANMNYAGTIWQIFNPLALLCGITLVVVFTLHGAIFLSLRVNNHLIQRAQRTAKRMCIPALLLFLLIVGVGFQTTEVFHRLILDPRMVPFGYLTLATLVFTPWLLARGRSGWAFTMTIGTIILLAVTVGIGIFPHFMISSLNPAWSLTIDNTASSPYTLTVMSWIALTCIPFVLAYQAWNYWVFRKRISPKAIGHY</sequence>
<evidence type="ECO:0000256" key="5">
    <source>
        <dbReference type="ARBA" id="ARBA00022617"/>
    </source>
</evidence>
<dbReference type="NCBIfam" id="TIGR00203">
    <property type="entry name" value="cydB"/>
    <property type="match status" value="1"/>
</dbReference>
<keyword evidence="9 12" id="KW-1133">Transmembrane helix</keyword>
<feature type="transmembrane region" description="Helical" evidence="12">
    <location>
        <begin position="117"/>
        <end position="139"/>
    </location>
</feature>
<dbReference type="GO" id="GO:0005886">
    <property type="term" value="C:plasma membrane"/>
    <property type="evidence" value="ECO:0007669"/>
    <property type="project" value="UniProtKB-SubCell"/>
</dbReference>
<evidence type="ECO:0000256" key="3">
    <source>
        <dbReference type="ARBA" id="ARBA00022448"/>
    </source>
</evidence>
<evidence type="ECO:0000313" key="14">
    <source>
        <dbReference type="Proteomes" id="UP000287352"/>
    </source>
</evidence>
<organism evidence="13 14">
    <name type="scientific">Tengunoibacter tsumagoiensis</name>
    <dbReference type="NCBI Taxonomy" id="2014871"/>
    <lineage>
        <taxon>Bacteria</taxon>
        <taxon>Bacillati</taxon>
        <taxon>Chloroflexota</taxon>
        <taxon>Ktedonobacteria</taxon>
        <taxon>Ktedonobacterales</taxon>
        <taxon>Dictyobacteraceae</taxon>
        <taxon>Tengunoibacter</taxon>
    </lineage>
</organism>
<comment type="caution">
    <text evidence="13">The sequence shown here is derived from an EMBL/GenBank/DDBJ whole genome shotgun (WGS) entry which is preliminary data.</text>
</comment>
<dbReference type="PIRSF" id="PIRSF000267">
    <property type="entry name" value="Cyt_oxidse_sub2"/>
    <property type="match status" value="1"/>
</dbReference>
<feature type="transmembrane region" description="Helical" evidence="12">
    <location>
        <begin position="159"/>
        <end position="183"/>
    </location>
</feature>
<feature type="transmembrane region" description="Helical" evidence="12">
    <location>
        <begin position="85"/>
        <end position="105"/>
    </location>
</feature>
<reference evidence="14" key="1">
    <citation type="submission" date="2018-12" db="EMBL/GenBank/DDBJ databases">
        <title>Tengunoibacter tsumagoiensis gen. nov., sp. nov., Dictyobacter kobayashii sp. nov., D. alpinus sp. nov., and D. joshuensis sp. nov. and description of Dictyobacteraceae fam. nov. within the order Ktedonobacterales isolated from Tengu-no-mugimeshi.</title>
        <authorList>
            <person name="Wang C.M."/>
            <person name="Zheng Y."/>
            <person name="Sakai Y."/>
            <person name="Toyoda A."/>
            <person name="Minakuchi Y."/>
            <person name="Abe K."/>
            <person name="Yokota A."/>
            <person name="Yabe S."/>
        </authorList>
    </citation>
    <scope>NUCLEOTIDE SEQUENCE [LARGE SCALE GENOMIC DNA]</scope>
    <source>
        <strain evidence="14">Uno3</strain>
    </source>
</reference>
<dbReference type="GO" id="GO:0016682">
    <property type="term" value="F:oxidoreductase activity, acting on diphenols and related substances as donors, oxygen as acceptor"/>
    <property type="evidence" value="ECO:0007669"/>
    <property type="project" value="TreeGrafter"/>
</dbReference>
<evidence type="ECO:0000256" key="9">
    <source>
        <dbReference type="ARBA" id="ARBA00022989"/>
    </source>
</evidence>
<keyword evidence="14" id="KW-1185">Reference proteome</keyword>
<dbReference type="GO" id="GO:0070069">
    <property type="term" value="C:cytochrome complex"/>
    <property type="evidence" value="ECO:0007669"/>
    <property type="project" value="TreeGrafter"/>
</dbReference>
<evidence type="ECO:0000256" key="1">
    <source>
        <dbReference type="ARBA" id="ARBA00004651"/>
    </source>
</evidence>
<evidence type="ECO:0000256" key="6">
    <source>
        <dbReference type="ARBA" id="ARBA00022692"/>
    </source>
</evidence>
<keyword evidence="3" id="KW-0813">Transport</keyword>
<evidence type="ECO:0000256" key="8">
    <source>
        <dbReference type="ARBA" id="ARBA00022982"/>
    </source>
</evidence>